<keyword evidence="2" id="KW-1133">Transmembrane helix</keyword>
<accession>Q6CTS0</accession>
<reference evidence="4 5" key="1">
    <citation type="journal article" date="2004" name="Nature">
        <title>Genome evolution in yeasts.</title>
        <authorList>
            <consortium name="Genolevures"/>
            <person name="Dujon B."/>
            <person name="Sherman D."/>
            <person name="Fischer G."/>
            <person name="Durrens P."/>
            <person name="Casaregola S."/>
            <person name="Lafontaine I."/>
            <person name="de Montigny J."/>
            <person name="Marck C."/>
            <person name="Neuveglise C."/>
            <person name="Talla E."/>
            <person name="Goffard N."/>
            <person name="Frangeul L."/>
            <person name="Aigle M."/>
            <person name="Anthouard V."/>
            <person name="Babour A."/>
            <person name="Barbe V."/>
            <person name="Barnay S."/>
            <person name="Blanchin S."/>
            <person name="Beckerich J.M."/>
            <person name="Beyne E."/>
            <person name="Bleykasten C."/>
            <person name="Boisrame A."/>
            <person name="Boyer J."/>
            <person name="Cattolico L."/>
            <person name="Confanioleri F."/>
            <person name="de Daruvar A."/>
            <person name="Despons L."/>
            <person name="Fabre E."/>
            <person name="Fairhead C."/>
            <person name="Ferry-Dumazet H."/>
            <person name="Groppi A."/>
            <person name="Hantraye F."/>
            <person name="Hennequin C."/>
            <person name="Jauniaux N."/>
            <person name="Joyet P."/>
            <person name="Kachouri R."/>
            <person name="Kerrest A."/>
            <person name="Koszul R."/>
            <person name="Lemaire M."/>
            <person name="Lesur I."/>
            <person name="Ma L."/>
            <person name="Muller H."/>
            <person name="Nicaud J.M."/>
            <person name="Nikolski M."/>
            <person name="Oztas S."/>
            <person name="Ozier-Kalogeropoulos O."/>
            <person name="Pellenz S."/>
            <person name="Potier S."/>
            <person name="Richard G.F."/>
            <person name="Straub M.L."/>
            <person name="Suleau A."/>
            <person name="Swennene D."/>
            <person name="Tekaia F."/>
            <person name="Wesolowski-Louvel M."/>
            <person name="Westhof E."/>
            <person name="Wirth B."/>
            <person name="Zeniou-Meyer M."/>
            <person name="Zivanovic I."/>
            <person name="Bolotin-Fukuhara M."/>
            <person name="Thierry A."/>
            <person name="Bouchier C."/>
            <person name="Caudron B."/>
            <person name="Scarpelli C."/>
            <person name="Gaillardin C."/>
            <person name="Weissenbach J."/>
            <person name="Wincker P."/>
            <person name="Souciet J.L."/>
        </authorList>
    </citation>
    <scope>NUCLEOTIDE SEQUENCE [LARGE SCALE GENOMIC DNA]</scope>
    <source>
        <strain evidence="5">ATCC 8585 / CBS 2359 / DSM 70799 / NBRC 1267 / NRRL Y-1140 / WM37</strain>
    </source>
</reference>
<evidence type="ECO:0000313" key="5">
    <source>
        <dbReference type="Proteomes" id="UP000000598"/>
    </source>
</evidence>
<proteinExistence type="predicted"/>
<dbReference type="FunCoup" id="Q6CTS0">
    <property type="interactions" value="37"/>
</dbReference>
<sequence length="448" mass="50205">MEEFNALSLTSSCQDDTLEESDLLAMSNLSISERKPMPEELINKFLPYTPPCPSPLRATVSIPKSDHDDLMEIDEIYDIAGNEDKKIQGTQNGKMKDGVGEDLLVEDTEDTYLDSKGEQTGLIKTLLSPTSLGIALATRDLENKPEPSNDESANAATEIPVEPINSKLDSTVGSSSTSTSIHDLPSVSEEKLHSRYPDSQKPWQIQVQNHHYYYMVPDRTPQSNEFYHETSMPQTSEHLDRKELPLPWSSESNPASKASYAFTTYLQMALNIITVMIICSTITAFAKAVRTDIKSTWEHRKLELDFESANCKVEYLANHCNQDEVVPALLEQCNQWGKCMNRNNDIYFRARTSLGARLFGEIINSLIEPLGWKALIVILLTLAIWCFSSNFLLGFMRAKSYYGTPTPHTQLTHSSQPLQPLRPTESMNNITKGPHPNSMKQLEPPAAS</sequence>
<gene>
    <name evidence="4" type="ORF">KLLA0_C10527g</name>
</gene>
<dbReference type="AlphaFoldDB" id="Q6CTS0"/>
<dbReference type="eggNOG" id="KOG4503">
    <property type="taxonomic scope" value="Eukaryota"/>
</dbReference>
<dbReference type="KEGG" id="kla:KLLA0_C10527g"/>
<evidence type="ECO:0000256" key="1">
    <source>
        <dbReference type="SAM" id="MobiDB-lite"/>
    </source>
</evidence>
<dbReference type="InParanoid" id="Q6CTS0"/>
<dbReference type="Proteomes" id="UP000000598">
    <property type="component" value="Chromosome C"/>
</dbReference>
<feature type="region of interest" description="Disordered" evidence="1">
    <location>
        <begin position="407"/>
        <end position="448"/>
    </location>
</feature>
<name>Q6CTS0_KLULA</name>
<dbReference type="PaxDb" id="284590-Q6CTS0"/>
<evidence type="ECO:0000256" key="2">
    <source>
        <dbReference type="SAM" id="Phobius"/>
    </source>
</evidence>
<keyword evidence="2" id="KW-0472">Membrane</keyword>
<dbReference type="PANTHER" id="PTHR28136:SF1">
    <property type="entry name" value="NUCLEUS EXPORT PROTEIN BRL1"/>
    <property type="match status" value="1"/>
</dbReference>
<feature type="transmembrane region" description="Helical" evidence="2">
    <location>
        <begin position="370"/>
        <end position="393"/>
    </location>
</feature>
<dbReference type="InterPro" id="IPR040202">
    <property type="entry name" value="Brl1/Brr6"/>
</dbReference>
<dbReference type="GO" id="GO:0055088">
    <property type="term" value="P:lipid homeostasis"/>
    <property type="evidence" value="ECO:0007669"/>
    <property type="project" value="InterPro"/>
</dbReference>
<protein>
    <submittedName>
        <fullName evidence="4">KLLA0C10527p</fullName>
    </submittedName>
</protein>
<dbReference type="EMBL" id="CR382123">
    <property type="protein sequence ID" value="CAH01520.1"/>
    <property type="molecule type" value="Genomic_DNA"/>
</dbReference>
<evidence type="ECO:0000313" key="4">
    <source>
        <dbReference type="EMBL" id="CAH01520.1"/>
    </source>
</evidence>
<keyword evidence="2" id="KW-0812">Transmembrane</keyword>
<dbReference type="PANTHER" id="PTHR28136">
    <property type="entry name" value="NUCLEUS EXPORT PROTEIN BRR6"/>
    <property type="match status" value="1"/>
</dbReference>
<dbReference type="Pfam" id="PF10104">
    <property type="entry name" value="Brr6_like_C_C"/>
    <property type="match status" value="1"/>
</dbReference>
<evidence type="ECO:0000259" key="3">
    <source>
        <dbReference type="SMART" id="SM01042"/>
    </source>
</evidence>
<dbReference type="OMA" id="ETHSSMT"/>
<feature type="region of interest" description="Disordered" evidence="1">
    <location>
        <begin position="142"/>
        <end position="188"/>
    </location>
</feature>
<dbReference type="SMART" id="SM01042">
    <property type="entry name" value="Brr6_like_C_C"/>
    <property type="match status" value="1"/>
</dbReference>
<dbReference type="GO" id="GO:0031965">
    <property type="term" value="C:nuclear membrane"/>
    <property type="evidence" value="ECO:0007669"/>
    <property type="project" value="InterPro"/>
</dbReference>
<feature type="compositionally biased region" description="Low complexity" evidence="1">
    <location>
        <begin position="170"/>
        <end position="180"/>
    </location>
</feature>
<organism evidence="4 5">
    <name type="scientific">Kluyveromyces lactis (strain ATCC 8585 / CBS 2359 / DSM 70799 / NBRC 1267 / NRRL Y-1140 / WM37)</name>
    <name type="common">Yeast</name>
    <name type="synonym">Candida sphaerica</name>
    <dbReference type="NCBI Taxonomy" id="284590"/>
    <lineage>
        <taxon>Eukaryota</taxon>
        <taxon>Fungi</taxon>
        <taxon>Dikarya</taxon>
        <taxon>Ascomycota</taxon>
        <taxon>Saccharomycotina</taxon>
        <taxon>Saccharomycetes</taxon>
        <taxon>Saccharomycetales</taxon>
        <taxon>Saccharomycetaceae</taxon>
        <taxon>Kluyveromyces</taxon>
    </lineage>
</organism>
<dbReference type="HOGENOM" id="CLU_031411_1_0_1"/>
<feature type="compositionally biased region" description="Polar residues" evidence="1">
    <location>
        <begin position="407"/>
        <end position="418"/>
    </location>
</feature>
<dbReference type="GO" id="GO:0006998">
    <property type="term" value="P:nuclear envelope organization"/>
    <property type="evidence" value="ECO:0007669"/>
    <property type="project" value="InterPro"/>
</dbReference>
<keyword evidence="5" id="KW-1185">Reference proteome</keyword>
<feature type="domain" description="Brl1/Brr6" evidence="3">
    <location>
        <begin position="262"/>
        <end position="397"/>
    </location>
</feature>
<dbReference type="InterPro" id="IPR018767">
    <property type="entry name" value="Brl1/Brr6_dom"/>
</dbReference>